<comment type="similarity">
    <text evidence="1">Belongs to the peptidase C48 family.</text>
</comment>
<dbReference type="Pfam" id="PF02902">
    <property type="entry name" value="Peptidase_C48"/>
    <property type="match status" value="1"/>
</dbReference>
<feature type="domain" description="Ubiquitin-like protease family profile" evidence="5">
    <location>
        <begin position="75"/>
        <end position="292"/>
    </location>
</feature>
<dbReference type="GO" id="GO:0016926">
    <property type="term" value="P:protein desumoylation"/>
    <property type="evidence" value="ECO:0007669"/>
    <property type="project" value="TreeGrafter"/>
</dbReference>
<dbReference type="PROSITE" id="PS50600">
    <property type="entry name" value="ULP_PROTEASE"/>
    <property type="match status" value="1"/>
</dbReference>
<dbReference type="Gene3D" id="3.40.395.10">
    <property type="entry name" value="Adenoviral Proteinase, Chain A"/>
    <property type="match status" value="1"/>
</dbReference>
<keyword evidence="2" id="KW-0645">Protease</keyword>
<evidence type="ECO:0000259" key="5">
    <source>
        <dbReference type="PROSITE" id="PS50600"/>
    </source>
</evidence>
<dbReference type="GO" id="GO:0016929">
    <property type="term" value="F:deSUMOylase activity"/>
    <property type="evidence" value="ECO:0007669"/>
    <property type="project" value="TreeGrafter"/>
</dbReference>
<accession>A0AAD8MC03</accession>
<dbReference type="InterPro" id="IPR003653">
    <property type="entry name" value="Peptidase_C48_C"/>
</dbReference>
<keyword evidence="7" id="KW-1185">Reference proteome</keyword>
<dbReference type="EMBL" id="JAUIZM010000009">
    <property type="protein sequence ID" value="KAK1366648.1"/>
    <property type="molecule type" value="Genomic_DNA"/>
</dbReference>
<dbReference type="SUPFAM" id="SSF54001">
    <property type="entry name" value="Cysteine proteinases"/>
    <property type="match status" value="1"/>
</dbReference>
<dbReference type="AlphaFoldDB" id="A0AAD8MC03"/>
<dbReference type="PANTHER" id="PTHR12606:SF153">
    <property type="entry name" value="ULP1 PROTEASE FAMILY, CARBOXY-TERMINAL DOMAIN PROTEIN"/>
    <property type="match status" value="1"/>
</dbReference>
<organism evidence="6 7">
    <name type="scientific">Heracleum sosnowskyi</name>
    <dbReference type="NCBI Taxonomy" id="360622"/>
    <lineage>
        <taxon>Eukaryota</taxon>
        <taxon>Viridiplantae</taxon>
        <taxon>Streptophyta</taxon>
        <taxon>Embryophyta</taxon>
        <taxon>Tracheophyta</taxon>
        <taxon>Spermatophyta</taxon>
        <taxon>Magnoliopsida</taxon>
        <taxon>eudicotyledons</taxon>
        <taxon>Gunneridae</taxon>
        <taxon>Pentapetalae</taxon>
        <taxon>asterids</taxon>
        <taxon>campanulids</taxon>
        <taxon>Apiales</taxon>
        <taxon>Apiaceae</taxon>
        <taxon>Apioideae</taxon>
        <taxon>apioid superclade</taxon>
        <taxon>Tordylieae</taxon>
        <taxon>Tordyliinae</taxon>
        <taxon>Heracleum</taxon>
    </lineage>
</organism>
<evidence type="ECO:0000256" key="3">
    <source>
        <dbReference type="ARBA" id="ARBA00022801"/>
    </source>
</evidence>
<dbReference type="PANTHER" id="PTHR12606">
    <property type="entry name" value="SENTRIN/SUMO-SPECIFIC PROTEASE"/>
    <property type="match status" value="1"/>
</dbReference>
<keyword evidence="3" id="KW-0378">Hydrolase</keyword>
<evidence type="ECO:0000256" key="1">
    <source>
        <dbReference type="ARBA" id="ARBA00005234"/>
    </source>
</evidence>
<evidence type="ECO:0000313" key="7">
    <source>
        <dbReference type="Proteomes" id="UP001237642"/>
    </source>
</evidence>
<evidence type="ECO:0000256" key="2">
    <source>
        <dbReference type="ARBA" id="ARBA00022670"/>
    </source>
</evidence>
<dbReference type="InterPro" id="IPR038765">
    <property type="entry name" value="Papain-like_cys_pep_sf"/>
</dbReference>
<dbReference type="Proteomes" id="UP001237642">
    <property type="component" value="Unassembled WGS sequence"/>
</dbReference>
<evidence type="ECO:0000256" key="4">
    <source>
        <dbReference type="ARBA" id="ARBA00022807"/>
    </source>
</evidence>
<sequence length="330" mass="38600">MPGYVWTDERLKVLVTTFYEHAFSQNTCYPHNQLLNILKVRLFDLADKEAKDTPSEDDISEKLTDLANHYRCKAKKMDNEKLEEICKRMDTVESKTTDVYEKLSSDIAELKGQLLQVPKTESQPQTLTPGVNESFFPSRQLLRHPLEERGSSDMETWLKKEFTDQMVLLGNRYFNCSDTNELITKVGTELESYFHSIAPPPQSLSVLIPIIESGHYFSIHIHVNDHCIYILDPLYVDINEDHRKHLTYVVNILIGSKKFLDNAWNSYYVKNNPKQENVFDCGIYIAKYMEYWGKNEKLPFNKEQSLVARHIFVWESVHKKFMDLKYLPDA</sequence>
<dbReference type="GO" id="GO:0005634">
    <property type="term" value="C:nucleus"/>
    <property type="evidence" value="ECO:0007669"/>
    <property type="project" value="TreeGrafter"/>
</dbReference>
<protein>
    <recommendedName>
        <fullName evidence="5">Ubiquitin-like protease family profile domain-containing protein</fullName>
    </recommendedName>
</protein>
<name>A0AAD8MC03_9APIA</name>
<comment type="caution">
    <text evidence="6">The sequence shown here is derived from an EMBL/GenBank/DDBJ whole genome shotgun (WGS) entry which is preliminary data.</text>
</comment>
<evidence type="ECO:0000313" key="6">
    <source>
        <dbReference type="EMBL" id="KAK1366648.1"/>
    </source>
</evidence>
<gene>
    <name evidence="6" type="ORF">POM88_042209</name>
</gene>
<reference evidence="6" key="2">
    <citation type="submission" date="2023-05" db="EMBL/GenBank/DDBJ databases">
        <authorList>
            <person name="Schelkunov M.I."/>
        </authorList>
    </citation>
    <scope>NUCLEOTIDE SEQUENCE</scope>
    <source>
        <strain evidence="6">Hsosn_3</strain>
        <tissue evidence="6">Leaf</tissue>
    </source>
</reference>
<keyword evidence="4" id="KW-0788">Thiol protease</keyword>
<reference evidence="6" key="1">
    <citation type="submission" date="2023-02" db="EMBL/GenBank/DDBJ databases">
        <title>Genome of toxic invasive species Heracleum sosnowskyi carries increased number of genes despite the absence of recent whole-genome duplications.</title>
        <authorList>
            <person name="Schelkunov M."/>
            <person name="Shtratnikova V."/>
            <person name="Makarenko M."/>
            <person name="Klepikova A."/>
            <person name="Omelchenko D."/>
            <person name="Novikova G."/>
            <person name="Obukhova E."/>
            <person name="Bogdanov V."/>
            <person name="Penin A."/>
            <person name="Logacheva M."/>
        </authorList>
    </citation>
    <scope>NUCLEOTIDE SEQUENCE</scope>
    <source>
        <strain evidence="6">Hsosn_3</strain>
        <tissue evidence="6">Leaf</tissue>
    </source>
</reference>
<proteinExistence type="inferred from homology"/>
<dbReference type="GO" id="GO:0006508">
    <property type="term" value="P:proteolysis"/>
    <property type="evidence" value="ECO:0007669"/>
    <property type="project" value="UniProtKB-KW"/>
</dbReference>